<evidence type="ECO:0000313" key="6">
    <source>
        <dbReference type="EMBL" id="MBE9028626.1"/>
    </source>
</evidence>
<dbReference type="NCBIfam" id="NF007739">
    <property type="entry name" value="PRK10419.1"/>
    <property type="match status" value="2"/>
</dbReference>
<dbReference type="FunFam" id="3.40.50.300:FF:000016">
    <property type="entry name" value="Oligopeptide ABC transporter ATP-binding component"/>
    <property type="match status" value="1"/>
</dbReference>
<dbReference type="AlphaFoldDB" id="A0A928VHC2"/>
<dbReference type="InterPro" id="IPR027417">
    <property type="entry name" value="P-loop_NTPase"/>
</dbReference>
<evidence type="ECO:0000256" key="1">
    <source>
        <dbReference type="ARBA" id="ARBA00005417"/>
    </source>
</evidence>
<dbReference type="InterPro" id="IPR013563">
    <property type="entry name" value="Oligopep_ABC_C"/>
</dbReference>
<evidence type="ECO:0000256" key="3">
    <source>
        <dbReference type="ARBA" id="ARBA00022741"/>
    </source>
</evidence>
<keyword evidence="3" id="KW-0547">Nucleotide-binding</keyword>
<dbReference type="RefSeq" id="WP_264323451.1">
    <property type="nucleotide sequence ID" value="NZ_JADEXQ010000005.1"/>
</dbReference>
<comment type="similarity">
    <text evidence="1">Belongs to the ABC transporter superfamily.</text>
</comment>
<evidence type="ECO:0000256" key="4">
    <source>
        <dbReference type="ARBA" id="ARBA00022840"/>
    </source>
</evidence>
<dbReference type="NCBIfam" id="NF008453">
    <property type="entry name" value="PRK11308.1"/>
    <property type="match status" value="2"/>
</dbReference>
<keyword evidence="7" id="KW-1185">Reference proteome</keyword>
<reference evidence="6" key="1">
    <citation type="submission" date="2020-10" db="EMBL/GenBank/DDBJ databases">
        <authorList>
            <person name="Castelo-Branco R."/>
            <person name="Eusebio N."/>
            <person name="Adriana R."/>
            <person name="Vieira A."/>
            <person name="Brugerolle De Fraissinette N."/>
            <person name="Rezende De Castro R."/>
            <person name="Schneider M.P."/>
            <person name="Vasconcelos V."/>
            <person name="Leao P.N."/>
        </authorList>
    </citation>
    <scope>NUCLEOTIDE SEQUENCE</scope>
    <source>
        <strain evidence="6">LEGE 11480</strain>
    </source>
</reference>
<proteinExistence type="inferred from homology"/>
<dbReference type="SUPFAM" id="SSF52540">
    <property type="entry name" value="P-loop containing nucleoside triphosphate hydrolases"/>
    <property type="match status" value="2"/>
</dbReference>
<sequence>MSDSLLSVANLSIAYPRSEQWVVDNVSFQLKPGERIGLVGESGCGKSTLGRAILKMLPDGSRIDGDVLVNGQSTARLTPAQARRFRGEVVSLVFQDPMTRLNPLLTIGDHCIETLLSHEPELSQAEAKQRSLDALTAVNIPADRWKQYPHEFSGGMRQRVAIALALLLNPQLIVADEPTTSLDVTVSAQILDELTRLCNERQMALVLVSHDLAVVGQYCDRIAVMYDGKIVELGSTEKVFQTPEHPYTKTLLKSALYLESGAKSSVAQALNDTKPLLKLSNLKQHYSLESNFLSNLLGKKSDRTIRAVDGIDLEIYPGETLGLVGESGCGKSTLSRTILQLIKPTSGNVEFAGQNLSGFGRQAMQQQRREIQMIFQDPRACLNPRMTVGASILDPLLIHKMAAPGEGRIQVEAIMERVGLDPTIFFDRYPGELSGGQQQRVAIARALITKPRLVICDEPVSMLDATVRTQVLDLMRDLKAELNLTYLFITHDLWVARFFCDRIAVMNGGKIIELDATEAIFKSPQAEYTKTLLGAAPLLSQSTG</sequence>
<evidence type="ECO:0000259" key="5">
    <source>
        <dbReference type="PROSITE" id="PS50893"/>
    </source>
</evidence>
<protein>
    <submittedName>
        <fullName evidence="6">ABC transporter ATP-binding protein</fullName>
    </submittedName>
</protein>
<name>A0A928VHC2_9CYAN</name>
<dbReference type="CDD" id="cd03257">
    <property type="entry name" value="ABC_NikE_OppD_transporters"/>
    <property type="match status" value="2"/>
</dbReference>
<evidence type="ECO:0000256" key="2">
    <source>
        <dbReference type="ARBA" id="ARBA00022448"/>
    </source>
</evidence>
<feature type="domain" description="ABC transporter" evidence="5">
    <location>
        <begin position="277"/>
        <end position="533"/>
    </location>
</feature>
<keyword evidence="2" id="KW-0813">Transport</keyword>
<gene>
    <name evidence="6" type="ORF">IQ266_02495</name>
</gene>
<dbReference type="Pfam" id="PF08352">
    <property type="entry name" value="oligo_HPY"/>
    <property type="match status" value="2"/>
</dbReference>
<evidence type="ECO:0000313" key="7">
    <source>
        <dbReference type="Proteomes" id="UP000625316"/>
    </source>
</evidence>
<dbReference type="PROSITE" id="PS00211">
    <property type="entry name" value="ABC_TRANSPORTER_1"/>
    <property type="match status" value="2"/>
</dbReference>
<dbReference type="GO" id="GO:0005524">
    <property type="term" value="F:ATP binding"/>
    <property type="evidence" value="ECO:0007669"/>
    <property type="project" value="UniProtKB-KW"/>
</dbReference>
<keyword evidence="4 6" id="KW-0067">ATP-binding</keyword>
<dbReference type="InterPro" id="IPR017871">
    <property type="entry name" value="ABC_transporter-like_CS"/>
</dbReference>
<dbReference type="Proteomes" id="UP000625316">
    <property type="component" value="Unassembled WGS sequence"/>
</dbReference>
<dbReference type="SMART" id="SM00382">
    <property type="entry name" value="AAA"/>
    <property type="match status" value="2"/>
</dbReference>
<dbReference type="PANTHER" id="PTHR43776">
    <property type="entry name" value="TRANSPORT ATP-BINDING PROTEIN"/>
    <property type="match status" value="1"/>
</dbReference>
<dbReference type="GO" id="GO:0016887">
    <property type="term" value="F:ATP hydrolysis activity"/>
    <property type="evidence" value="ECO:0007669"/>
    <property type="project" value="InterPro"/>
</dbReference>
<accession>A0A928VHC2</accession>
<dbReference type="PROSITE" id="PS50893">
    <property type="entry name" value="ABC_TRANSPORTER_2"/>
    <property type="match status" value="2"/>
</dbReference>
<dbReference type="Pfam" id="PF00005">
    <property type="entry name" value="ABC_tran"/>
    <property type="match status" value="2"/>
</dbReference>
<dbReference type="GO" id="GO:0055085">
    <property type="term" value="P:transmembrane transport"/>
    <property type="evidence" value="ECO:0007669"/>
    <property type="project" value="UniProtKB-ARBA"/>
</dbReference>
<comment type="caution">
    <text evidence="6">The sequence shown here is derived from an EMBL/GenBank/DDBJ whole genome shotgun (WGS) entry which is preliminary data.</text>
</comment>
<dbReference type="Gene3D" id="3.40.50.300">
    <property type="entry name" value="P-loop containing nucleotide triphosphate hydrolases"/>
    <property type="match status" value="2"/>
</dbReference>
<organism evidence="6 7">
    <name type="scientific">Romeriopsis navalis LEGE 11480</name>
    <dbReference type="NCBI Taxonomy" id="2777977"/>
    <lineage>
        <taxon>Bacteria</taxon>
        <taxon>Bacillati</taxon>
        <taxon>Cyanobacteriota</taxon>
        <taxon>Cyanophyceae</taxon>
        <taxon>Leptolyngbyales</taxon>
        <taxon>Leptolyngbyaceae</taxon>
        <taxon>Romeriopsis</taxon>
        <taxon>Romeriopsis navalis</taxon>
    </lineage>
</organism>
<dbReference type="InterPro" id="IPR050319">
    <property type="entry name" value="ABC_transp_ATP-bind"/>
</dbReference>
<dbReference type="InterPro" id="IPR003593">
    <property type="entry name" value="AAA+_ATPase"/>
</dbReference>
<feature type="domain" description="ABC transporter" evidence="5">
    <location>
        <begin position="6"/>
        <end position="252"/>
    </location>
</feature>
<dbReference type="InterPro" id="IPR003439">
    <property type="entry name" value="ABC_transporter-like_ATP-bd"/>
</dbReference>
<dbReference type="EMBL" id="JADEXQ010000005">
    <property type="protein sequence ID" value="MBE9028626.1"/>
    <property type="molecule type" value="Genomic_DNA"/>
</dbReference>
<dbReference type="GO" id="GO:0015833">
    <property type="term" value="P:peptide transport"/>
    <property type="evidence" value="ECO:0007669"/>
    <property type="project" value="InterPro"/>
</dbReference>
<dbReference type="PANTHER" id="PTHR43776:SF7">
    <property type="entry name" value="D,D-DIPEPTIDE TRANSPORT ATP-BINDING PROTEIN DDPF-RELATED"/>
    <property type="match status" value="1"/>
</dbReference>